<keyword evidence="3" id="KW-1185">Reference proteome</keyword>
<dbReference type="PANTHER" id="PTHR13622">
    <property type="entry name" value="THIAMIN PYROPHOSPHOKINASE"/>
    <property type="match status" value="1"/>
</dbReference>
<dbReference type="GeneID" id="84790703"/>
<feature type="domain" description="Nudix hydrolase" evidence="1">
    <location>
        <begin position="94"/>
        <end position="256"/>
    </location>
</feature>
<dbReference type="Gene3D" id="3.90.79.10">
    <property type="entry name" value="Nucleoside Triphosphate Pyrophosphohydrolase"/>
    <property type="match status" value="1"/>
</dbReference>
<accession>C8NCW4</accession>
<sequence length="288" mass="31997">MTYLAKIEQLNSADLAAYRPLILDGDPVGLIWRDNLARLRDHGLDLRDDGDRLIWYAPADFAARNAILAELAQALAAEGYVRGWRNEQLPLLANLHRPVRALIERAAAPVIGVCGYGVHINGTTTRDGVPHMWIARRATTKSVEPGKLDQIAAGGIPYGISVFANLIKESDEEAAIPEALARQARPVGIISYTAQTENGIRADTLYNYDLELPPDFRPHNRDGEVGEFLCLPLDEIARLVRDSDAFKQNSAVVVIDYLIRHGYLKPDDTPDYPALCRGIHRRHPQMHS</sequence>
<dbReference type="HOGENOM" id="CLU_048013_1_1_6"/>
<organism evidence="2 3">
    <name type="scientific">Cardiobacterium hominis (strain ATCC 15826 / DSM 8339 / NCTC 10426 / 6573)</name>
    <dbReference type="NCBI Taxonomy" id="638300"/>
    <lineage>
        <taxon>Bacteria</taxon>
        <taxon>Pseudomonadati</taxon>
        <taxon>Pseudomonadota</taxon>
        <taxon>Gammaproteobacteria</taxon>
        <taxon>Cardiobacteriales</taxon>
        <taxon>Cardiobacteriaceae</taxon>
        <taxon>Cardiobacterium</taxon>
    </lineage>
</organism>
<evidence type="ECO:0000259" key="1">
    <source>
        <dbReference type="PROSITE" id="PS51462"/>
    </source>
</evidence>
<comment type="caution">
    <text evidence="2">The sequence shown here is derived from an EMBL/GenBank/DDBJ whole genome shotgun (WGS) entry which is preliminary data.</text>
</comment>
<dbReference type="OrthoDB" id="5621792at2"/>
<dbReference type="InterPro" id="IPR000086">
    <property type="entry name" value="NUDIX_hydrolase_dom"/>
</dbReference>
<dbReference type="Proteomes" id="UP000004870">
    <property type="component" value="Unassembled WGS sequence"/>
</dbReference>
<dbReference type="CDD" id="cd03676">
    <property type="entry name" value="NUDIX_Tnr3_like"/>
    <property type="match status" value="1"/>
</dbReference>
<gene>
    <name evidence="2" type="ORF">HMPREF0198_2342</name>
</gene>
<dbReference type="FunFam" id="3.90.79.10:FF:000019">
    <property type="entry name" value="Thiamin pyrophosphokinase, putative"/>
    <property type="match status" value="1"/>
</dbReference>
<dbReference type="InterPro" id="IPR031804">
    <property type="entry name" value="DUF4743"/>
</dbReference>
<dbReference type="RefSeq" id="WP_004142985.1">
    <property type="nucleotide sequence ID" value="NZ_GG694029.1"/>
</dbReference>
<evidence type="ECO:0000313" key="2">
    <source>
        <dbReference type="EMBL" id="EEV87531.1"/>
    </source>
</evidence>
<dbReference type="PROSITE" id="PS51462">
    <property type="entry name" value="NUDIX"/>
    <property type="match status" value="1"/>
</dbReference>
<reference evidence="2 3" key="1">
    <citation type="submission" date="2009-08" db="EMBL/GenBank/DDBJ databases">
        <authorList>
            <person name="Qin X."/>
            <person name="Bachman B."/>
            <person name="Battles P."/>
            <person name="Bell A."/>
            <person name="Bess C."/>
            <person name="Bickham C."/>
            <person name="Chaboub L."/>
            <person name="Chen D."/>
            <person name="Coyle M."/>
            <person name="Deiros D.R."/>
            <person name="Dinh H."/>
            <person name="Forbes L."/>
            <person name="Fowler G."/>
            <person name="Francisco L."/>
            <person name="Fu Q."/>
            <person name="Gubbala S."/>
            <person name="Hale W."/>
            <person name="Han Y."/>
            <person name="Hemphill L."/>
            <person name="Highlander S.K."/>
            <person name="Hirani K."/>
            <person name="Hogues M."/>
            <person name="Jackson L."/>
            <person name="Jakkamsetti A."/>
            <person name="Javaid M."/>
            <person name="Jiang H."/>
            <person name="Korchina V."/>
            <person name="Kovar C."/>
            <person name="Lara F."/>
            <person name="Lee S."/>
            <person name="Mata R."/>
            <person name="Mathew T."/>
            <person name="Moen C."/>
            <person name="Morales K."/>
            <person name="Munidasa M."/>
            <person name="Nazareth L."/>
            <person name="Ngo R."/>
            <person name="Nguyen L."/>
            <person name="Okwuonu G."/>
            <person name="Ongeri F."/>
            <person name="Patil S."/>
            <person name="Petrosino J."/>
            <person name="Pham C."/>
            <person name="Pham P."/>
            <person name="Pu L.-L."/>
            <person name="Puazo M."/>
            <person name="Raj R."/>
            <person name="Reid J."/>
            <person name="Rouhana J."/>
            <person name="Saada N."/>
            <person name="Shang Y."/>
            <person name="Simmons D."/>
            <person name="Thornton R."/>
            <person name="Warren J."/>
            <person name="Weissenberger G."/>
            <person name="Zhang J."/>
            <person name="Zhang L."/>
            <person name="Zhou C."/>
            <person name="Zhu D."/>
            <person name="Muzny D."/>
            <person name="Worley K."/>
            <person name="Gibbs R."/>
        </authorList>
    </citation>
    <scope>NUCLEOTIDE SEQUENCE [LARGE SCALE GENOMIC DNA]</scope>
    <source>
        <strain evidence="3">ATCC 15826 / DSM 8339 / NCTC 10426 / 6573</strain>
    </source>
</reference>
<dbReference type="PANTHER" id="PTHR13622:SF8">
    <property type="entry name" value="THIAMIN PYROPHOSPHOKINASE 1"/>
    <property type="match status" value="1"/>
</dbReference>
<keyword evidence="2" id="KW-0378">Hydrolase</keyword>
<dbReference type="SUPFAM" id="SSF55811">
    <property type="entry name" value="Nudix"/>
    <property type="match status" value="1"/>
</dbReference>
<dbReference type="GO" id="GO:0044715">
    <property type="term" value="F:8-oxo-dGDP phosphatase activity"/>
    <property type="evidence" value="ECO:0007669"/>
    <property type="project" value="TreeGrafter"/>
</dbReference>
<dbReference type="EMBL" id="ACKY01000128">
    <property type="protein sequence ID" value="EEV87531.1"/>
    <property type="molecule type" value="Genomic_DNA"/>
</dbReference>
<proteinExistence type="predicted"/>
<dbReference type="InterPro" id="IPR015797">
    <property type="entry name" value="NUDIX_hydrolase-like_dom_sf"/>
</dbReference>
<dbReference type="AlphaFoldDB" id="C8NCW4"/>
<name>C8NCW4_CARH6</name>
<protein>
    <submittedName>
        <fullName evidence="2">Hydrolase, NUDIX family</fullName>
    </submittedName>
</protein>
<evidence type="ECO:0000313" key="3">
    <source>
        <dbReference type="Proteomes" id="UP000004870"/>
    </source>
</evidence>
<dbReference type="STRING" id="2718.CHUV0807_1334"/>
<dbReference type="Pfam" id="PF15916">
    <property type="entry name" value="DUF4743"/>
    <property type="match status" value="1"/>
</dbReference>